<keyword evidence="8" id="KW-1185">Reference proteome</keyword>
<feature type="region of interest" description="Disordered" evidence="3">
    <location>
        <begin position="366"/>
        <end position="397"/>
    </location>
</feature>
<evidence type="ECO:0000259" key="6">
    <source>
        <dbReference type="PROSITE" id="PS50002"/>
    </source>
</evidence>
<feature type="compositionally biased region" description="Polar residues" evidence="3">
    <location>
        <begin position="366"/>
        <end position="377"/>
    </location>
</feature>
<dbReference type="InParanoid" id="A0A1Y1Y0T8"/>
<dbReference type="STRING" id="1314790.A0A1Y1Y0T8"/>
<dbReference type="Gene3D" id="2.30.30.40">
    <property type="entry name" value="SH3 Domains"/>
    <property type="match status" value="1"/>
</dbReference>
<gene>
    <name evidence="7" type="ORF">K493DRAFT_303932</name>
</gene>
<keyword evidence="1 2" id="KW-0728">SH3 domain</keyword>
<feature type="compositionally biased region" description="Low complexity" evidence="3">
    <location>
        <begin position="281"/>
        <end position="293"/>
    </location>
</feature>
<feature type="compositionally biased region" description="Polar residues" evidence="3">
    <location>
        <begin position="388"/>
        <end position="397"/>
    </location>
</feature>
<feature type="chain" id="PRO_5012237427" description="SH3 domain-containing protein" evidence="5">
    <location>
        <begin position="24"/>
        <end position="397"/>
    </location>
</feature>
<evidence type="ECO:0000256" key="5">
    <source>
        <dbReference type="SAM" id="SignalP"/>
    </source>
</evidence>
<name>A0A1Y1Y0T8_9FUNG</name>
<proteinExistence type="predicted"/>
<dbReference type="PROSITE" id="PS50002">
    <property type="entry name" value="SH3"/>
    <property type="match status" value="1"/>
</dbReference>
<sequence length="397" mass="44065">MKVKRYLLPILLLLLDSTPQTYSQSKETEAPPGCYALSSSKYCGGSYGNYYLSNKMLIDGNVVTNAVALDRAMEYYFGSPQDIMRISSYFNCNPLSTWDGVYFPPFRSLFYCRTLLENPLSKTCNLNNPVPPTCLTDCVANVKQWEFLWGNQTLCKSPGDLETKRATITQGWCGSFPFNGTQTDCVQPKDSPDTVCGYSLTLDRTAFCIYCANNPQAACCNSDSGRSCISNNNTSRKQLILILPIVLGCLGMIGLVAGLWYYFKKKRQHTQITGSIDNLNPSTSPSDTRSPTIDTDHMASLPSVYTCIYPYEPILPDELHILPNDRVAILMSFEDGWGVGRNLTRGGEGALPLACLDKPKALSEETVYSRTSNSSIPRRTASKRDSGNTRISHYSIR</sequence>
<dbReference type="OrthoDB" id="5340910at2759"/>
<dbReference type="InterPro" id="IPR036028">
    <property type="entry name" value="SH3-like_dom_sf"/>
</dbReference>
<dbReference type="SUPFAM" id="SSF50044">
    <property type="entry name" value="SH3-domain"/>
    <property type="match status" value="1"/>
</dbReference>
<feature type="domain" description="SH3" evidence="6">
    <location>
        <begin position="300"/>
        <end position="361"/>
    </location>
</feature>
<dbReference type="Proteomes" id="UP000193498">
    <property type="component" value="Unassembled WGS sequence"/>
</dbReference>
<evidence type="ECO:0000256" key="1">
    <source>
        <dbReference type="ARBA" id="ARBA00022443"/>
    </source>
</evidence>
<reference evidence="7 8" key="1">
    <citation type="submission" date="2016-07" db="EMBL/GenBank/DDBJ databases">
        <title>Pervasive Adenine N6-methylation of Active Genes in Fungi.</title>
        <authorList>
            <consortium name="DOE Joint Genome Institute"/>
            <person name="Mondo S.J."/>
            <person name="Dannebaum R.O."/>
            <person name="Kuo R.C."/>
            <person name="Labutti K."/>
            <person name="Haridas S."/>
            <person name="Kuo A."/>
            <person name="Salamov A."/>
            <person name="Ahrendt S.R."/>
            <person name="Lipzen A."/>
            <person name="Sullivan W."/>
            <person name="Andreopoulos W.B."/>
            <person name="Clum A."/>
            <person name="Lindquist E."/>
            <person name="Daum C."/>
            <person name="Ramamoorthy G.K."/>
            <person name="Gryganskyi A."/>
            <person name="Culley D."/>
            <person name="Magnuson J.K."/>
            <person name="James T.Y."/>
            <person name="O'Malley M.A."/>
            <person name="Stajich J.E."/>
            <person name="Spatafora J.W."/>
            <person name="Visel A."/>
            <person name="Grigoriev I.V."/>
        </authorList>
    </citation>
    <scope>NUCLEOTIDE SEQUENCE [LARGE SCALE GENOMIC DNA]</scope>
    <source>
        <strain evidence="7 8">CBS 931.73</strain>
    </source>
</reference>
<keyword evidence="4" id="KW-1133">Transmembrane helix</keyword>
<evidence type="ECO:0000256" key="4">
    <source>
        <dbReference type="SAM" id="Phobius"/>
    </source>
</evidence>
<evidence type="ECO:0000313" key="8">
    <source>
        <dbReference type="Proteomes" id="UP000193498"/>
    </source>
</evidence>
<organism evidence="7 8">
    <name type="scientific">Basidiobolus meristosporus CBS 931.73</name>
    <dbReference type="NCBI Taxonomy" id="1314790"/>
    <lineage>
        <taxon>Eukaryota</taxon>
        <taxon>Fungi</taxon>
        <taxon>Fungi incertae sedis</taxon>
        <taxon>Zoopagomycota</taxon>
        <taxon>Entomophthoromycotina</taxon>
        <taxon>Basidiobolomycetes</taxon>
        <taxon>Basidiobolales</taxon>
        <taxon>Basidiobolaceae</taxon>
        <taxon>Basidiobolus</taxon>
    </lineage>
</organism>
<dbReference type="AlphaFoldDB" id="A0A1Y1Y0T8"/>
<dbReference type="Pfam" id="PF00018">
    <property type="entry name" value="SH3_1"/>
    <property type="match status" value="1"/>
</dbReference>
<keyword evidence="4" id="KW-0812">Transmembrane</keyword>
<evidence type="ECO:0000256" key="3">
    <source>
        <dbReference type="SAM" id="MobiDB-lite"/>
    </source>
</evidence>
<accession>A0A1Y1Y0T8</accession>
<feature type="transmembrane region" description="Helical" evidence="4">
    <location>
        <begin position="239"/>
        <end position="263"/>
    </location>
</feature>
<keyword evidence="5" id="KW-0732">Signal</keyword>
<dbReference type="EMBL" id="MCFE01000314">
    <property type="protein sequence ID" value="ORX91610.1"/>
    <property type="molecule type" value="Genomic_DNA"/>
</dbReference>
<evidence type="ECO:0000313" key="7">
    <source>
        <dbReference type="EMBL" id="ORX91610.1"/>
    </source>
</evidence>
<evidence type="ECO:0000256" key="2">
    <source>
        <dbReference type="PROSITE-ProRule" id="PRU00192"/>
    </source>
</evidence>
<feature type="signal peptide" evidence="5">
    <location>
        <begin position="1"/>
        <end position="23"/>
    </location>
</feature>
<comment type="caution">
    <text evidence="7">The sequence shown here is derived from an EMBL/GenBank/DDBJ whole genome shotgun (WGS) entry which is preliminary data.</text>
</comment>
<dbReference type="InterPro" id="IPR001452">
    <property type="entry name" value="SH3_domain"/>
</dbReference>
<keyword evidence="4" id="KW-0472">Membrane</keyword>
<protein>
    <recommendedName>
        <fullName evidence="6">SH3 domain-containing protein</fullName>
    </recommendedName>
</protein>
<feature type="region of interest" description="Disordered" evidence="3">
    <location>
        <begin position="274"/>
        <end position="295"/>
    </location>
</feature>